<feature type="domain" description="J" evidence="5">
    <location>
        <begin position="8"/>
        <end position="82"/>
    </location>
</feature>
<dbReference type="Gene3D" id="1.10.287.110">
    <property type="entry name" value="DnaJ domain"/>
    <property type="match status" value="1"/>
</dbReference>
<dbReference type="CDD" id="cd06257">
    <property type="entry name" value="DnaJ"/>
    <property type="match status" value="1"/>
</dbReference>
<dbReference type="GO" id="GO:0006457">
    <property type="term" value="P:protein folding"/>
    <property type="evidence" value="ECO:0007669"/>
    <property type="project" value="UniProtKB-UniRule"/>
</dbReference>
<dbReference type="PANTHER" id="PTHR14021:SF15">
    <property type="entry name" value="IRON-SULFUR CLUSTER CO-CHAPERONE PROTEIN HSCB"/>
    <property type="match status" value="1"/>
</dbReference>
<dbReference type="InterPro" id="IPR004640">
    <property type="entry name" value="HscB"/>
</dbReference>
<dbReference type="InterPro" id="IPR036869">
    <property type="entry name" value="J_dom_sf"/>
</dbReference>
<organism evidence="6">
    <name type="scientific">uncultured Thiotrichaceae bacterium</name>
    <dbReference type="NCBI Taxonomy" id="298394"/>
    <lineage>
        <taxon>Bacteria</taxon>
        <taxon>Pseudomonadati</taxon>
        <taxon>Pseudomonadota</taxon>
        <taxon>Gammaproteobacteria</taxon>
        <taxon>Thiotrichales</taxon>
        <taxon>Thiotrichaceae</taxon>
        <taxon>environmental samples</taxon>
    </lineage>
</organism>
<reference evidence="6" key="1">
    <citation type="submission" date="2020-01" db="EMBL/GenBank/DDBJ databases">
        <authorList>
            <person name="Meier V. D."/>
            <person name="Meier V D."/>
        </authorList>
    </citation>
    <scope>NUCLEOTIDE SEQUENCE</scope>
    <source>
        <strain evidence="6">HLG_WM_MAG_09</strain>
    </source>
</reference>
<dbReference type="InterPro" id="IPR001623">
    <property type="entry name" value="DnaJ_domain"/>
</dbReference>
<evidence type="ECO:0000256" key="2">
    <source>
        <dbReference type="ARBA" id="ARBA00023186"/>
    </source>
</evidence>
<sequence>MLQDLPKNWFDLFDLPRQFEVDSSQLTQRFRELQSKYHPDRFAQGSDQEKRMAVQITSLLNEGYNGLKHPRIRARYLLEQAGVAFNDDRETSSDPMFLMQQIEMREAIEDAESATEPLDELDKVGTQIRKDTKQLENDFAAAWQADNHSGAKDIMLKMRFYERLLEDVSSREERLEDML</sequence>
<gene>
    <name evidence="4" type="primary">hscB</name>
    <name evidence="6" type="ORF">HELGO_WM29638</name>
</gene>
<proteinExistence type="inferred from homology"/>
<comment type="subunit">
    <text evidence="4">Interacts with HscA and stimulates its ATPase activity.</text>
</comment>
<dbReference type="InterPro" id="IPR036386">
    <property type="entry name" value="HscB_C_sf"/>
</dbReference>
<dbReference type="Pfam" id="PF07743">
    <property type="entry name" value="HSCB_C"/>
    <property type="match status" value="1"/>
</dbReference>
<evidence type="ECO:0000256" key="4">
    <source>
        <dbReference type="HAMAP-Rule" id="MF_00682"/>
    </source>
</evidence>
<evidence type="ECO:0000256" key="3">
    <source>
        <dbReference type="ARBA" id="ARBA00025596"/>
    </source>
</evidence>
<evidence type="ECO:0000259" key="5">
    <source>
        <dbReference type="PROSITE" id="PS50076"/>
    </source>
</evidence>
<dbReference type="InterPro" id="IPR009073">
    <property type="entry name" value="HscB_oligo_C"/>
</dbReference>
<dbReference type="GO" id="GO:0051259">
    <property type="term" value="P:protein complex oligomerization"/>
    <property type="evidence" value="ECO:0007669"/>
    <property type="project" value="InterPro"/>
</dbReference>
<protein>
    <recommendedName>
        <fullName evidence="4">Co-chaperone protein HscB homolog</fullName>
    </recommendedName>
</protein>
<dbReference type="Gene3D" id="1.20.1280.20">
    <property type="entry name" value="HscB, C-terminal domain"/>
    <property type="match status" value="1"/>
</dbReference>
<accession>A0A6S6SFK6</accession>
<evidence type="ECO:0000256" key="1">
    <source>
        <dbReference type="ARBA" id="ARBA00010476"/>
    </source>
</evidence>
<dbReference type="NCBIfam" id="TIGR00714">
    <property type="entry name" value="hscB"/>
    <property type="match status" value="1"/>
</dbReference>
<evidence type="ECO:0000313" key="6">
    <source>
        <dbReference type="EMBL" id="CAA6803609.1"/>
    </source>
</evidence>
<keyword evidence="2 4" id="KW-0143">Chaperone</keyword>
<dbReference type="PROSITE" id="PS50076">
    <property type="entry name" value="DNAJ_2"/>
    <property type="match status" value="1"/>
</dbReference>
<dbReference type="GO" id="GO:0051087">
    <property type="term" value="F:protein-folding chaperone binding"/>
    <property type="evidence" value="ECO:0007669"/>
    <property type="project" value="InterPro"/>
</dbReference>
<dbReference type="SUPFAM" id="SSF46565">
    <property type="entry name" value="Chaperone J-domain"/>
    <property type="match status" value="1"/>
</dbReference>
<name>A0A6S6SFK6_9GAMM</name>
<dbReference type="PANTHER" id="PTHR14021">
    <property type="entry name" value="IRON-SULFUR CLUSTER CO-CHAPERONE PROTEIN HSCB"/>
    <property type="match status" value="1"/>
</dbReference>
<comment type="similarity">
    <text evidence="1 4">Belongs to the HscB family.</text>
</comment>
<comment type="function">
    <text evidence="3 4">Co-chaperone involved in the maturation of iron-sulfur cluster-containing proteins. Seems to help targeting proteins to be folded toward HscA.</text>
</comment>
<dbReference type="EMBL" id="CACVAT010000059">
    <property type="protein sequence ID" value="CAA6803609.1"/>
    <property type="molecule type" value="Genomic_DNA"/>
</dbReference>
<dbReference type="HAMAP" id="MF_00682">
    <property type="entry name" value="HscB"/>
    <property type="match status" value="1"/>
</dbReference>
<dbReference type="SUPFAM" id="SSF47144">
    <property type="entry name" value="HSC20 (HSCB), C-terminal oligomerisation domain"/>
    <property type="match status" value="1"/>
</dbReference>
<dbReference type="GO" id="GO:0044571">
    <property type="term" value="P:[2Fe-2S] cluster assembly"/>
    <property type="evidence" value="ECO:0007669"/>
    <property type="project" value="InterPro"/>
</dbReference>
<dbReference type="GO" id="GO:0001671">
    <property type="term" value="F:ATPase activator activity"/>
    <property type="evidence" value="ECO:0007669"/>
    <property type="project" value="InterPro"/>
</dbReference>
<dbReference type="AlphaFoldDB" id="A0A6S6SFK6"/>
<dbReference type="SMART" id="SM00271">
    <property type="entry name" value="DnaJ"/>
    <property type="match status" value="1"/>
</dbReference>